<dbReference type="SUPFAM" id="SSF53300">
    <property type="entry name" value="vWA-like"/>
    <property type="match status" value="1"/>
</dbReference>
<feature type="compositionally biased region" description="Acidic residues" evidence="10">
    <location>
        <begin position="4404"/>
        <end position="4437"/>
    </location>
</feature>
<dbReference type="GO" id="GO:0000055">
    <property type="term" value="P:ribosomal large subunit export from nucleus"/>
    <property type="evidence" value="ECO:0007669"/>
    <property type="project" value="TreeGrafter"/>
</dbReference>
<reference evidence="12" key="1">
    <citation type="submission" date="2018-05" db="EMBL/GenBank/DDBJ databases">
        <authorList>
            <person name="Datahose"/>
        </authorList>
    </citation>
    <scope>NUCLEOTIDE SEQUENCE</scope>
</reference>
<keyword evidence="8 9" id="KW-0539">Nucleus</keyword>
<feature type="compositionally biased region" description="Acidic residues" evidence="10">
    <location>
        <begin position="4526"/>
        <end position="4554"/>
    </location>
</feature>
<name>A0AAX7U0L6_ASTCA</name>
<evidence type="ECO:0000256" key="7">
    <source>
        <dbReference type="ARBA" id="ARBA00023186"/>
    </source>
</evidence>
<evidence type="ECO:0000256" key="10">
    <source>
        <dbReference type="SAM" id="MobiDB-lite"/>
    </source>
</evidence>
<dbReference type="Gene3D" id="3.40.50.300">
    <property type="entry name" value="P-loop containing nucleotide triphosphate hydrolases"/>
    <property type="match status" value="6"/>
</dbReference>
<dbReference type="FunFam" id="3.40.50.410:FF:000028">
    <property type="entry name" value="Midasin"/>
    <property type="match status" value="1"/>
</dbReference>
<comment type="subcellular location">
    <subcellularLocation>
        <location evidence="1">Nucleus</location>
        <location evidence="1">Nucleolus</location>
    </subcellularLocation>
    <subcellularLocation>
        <location evidence="2">Nucleus</location>
        <location evidence="2">Nucleoplasm</location>
    </subcellularLocation>
</comment>
<evidence type="ECO:0000259" key="11">
    <source>
        <dbReference type="PROSITE" id="PS50234"/>
    </source>
</evidence>
<feature type="region of interest" description="Disordered" evidence="10">
    <location>
        <begin position="4511"/>
        <end position="4554"/>
    </location>
</feature>
<dbReference type="FunFam" id="3.40.50.300:FF:000142">
    <property type="entry name" value="Midasin"/>
    <property type="match status" value="1"/>
</dbReference>
<dbReference type="GO" id="GO:0030687">
    <property type="term" value="C:preribosome, large subunit precursor"/>
    <property type="evidence" value="ECO:0007669"/>
    <property type="project" value="TreeGrafter"/>
</dbReference>
<dbReference type="GO" id="GO:0000027">
    <property type="term" value="P:ribosomal large subunit assembly"/>
    <property type="evidence" value="ECO:0007669"/>
    <property type="project" value="InterPro"/>
</dbReference>
<feature type="compositionally biased region" description="Acidic residues" evidence="10">
    <location>
        <begin position="4734"/>
        <end position="4751"/>
    </location>
</feature>
<feature type="compositionally biased region" description="Basic and acidic residues" evidence="10">
    <location>
        <begin position="4780"/>
        <end position="4807"/>
    </location>
</feature>
<dbReference type="GeneTree" id="ENSGT00550000074802"/>
<dbReference type="PROSITE" id="PS50234">
    <property type="entry name" value="VWFA"/>
    <property type="match status" value="1"/>
</dbReference>
<keyword evidence="7 9" id="KW-0143">Chaperone</keyword>
<feature type="compositionally biased region" description="Basic and acidic residues" evidence="10">
    <location>
        <begin position="4226"/>
        <end position="4238"/>
    </location>
</feature>
<dbReference type="GO" id="GO:0005730">
    <property type="term" value="C:nucleolus"/>
    <property type="evidence" value="ECO:0007669"/>
    <property type="project" value="UniProtKB-SubCell"/>
</dbReference>
<evidence type="ECO:0000256" key="6">
    <source>
        <dbReference type="ARBA" id="ARBA00022840"/>
    </source>
</evidence>
<evidence type="ECO:0000256" key="5">
    <source>
        <dbReference type="ARBA" id="ARBA00022741"/>
    </source>
</evidence>
<comment type="function">
    <text evidence="9">Nuclear chaperone required for maturation and nuclear export of pre-60S ribosome subunits.</text>
</comment>
<comment type="similarity">
    <text evidence="3 9">Belongs to the midasin family.</text>
</comment>
<feature type="region of interest" description="Disordered" evidence="10">
    <location>
        <begin position="4624"/>
        <end position="4676"/>
    </location>
</feature>
<keyword evidence="13" id="KW-1185">Reference proteome</keyword>
<feature type="region of interest" description="Disordered" evidence="10">
    <location>
        <begin position="496"/>
        <end position="520"/>
    </location>
</feature>
<feature type="compositionally biased region" description="Acidic residues" evidence="10">
    <location>
        <begin position="4460"/>
        <end position="4478"/>
    </location>
</feature>
<dbReference type="SMART" id="SM00327">
    <property type="entry name" value="VWA"/>
    <property type="match status" value="1"/>
</dbReference>
<dbReference type="SMART" id="SM00382">
    <property type="entry name" value="AAA"/>
    <property type="match status" value="5"/>
</dbReference>
<dbReference type="FunFam" id="3.40.50.300:FF:000919">
    <property type="entry name" value="Midasin"/>
    <property type="match status" value="1"/>
</dbReference>
<dbReference type="Pfam" id="PF17867">
    <property type="entry name" value="AAA_lid_7"/>
    <property type="match status" value="2"/>
</dbReference>
<feature type="compositionally biased region" description="Polar residues" evidence="10">
    <location>
        <begin position="500"/>
        <end position="513"/>
    </location>
</feature>
<sequence>PEHIMMEIMLKRVAHVMSPQIWSQQDRQCILDCLAQLLLEKDYTLLIARHLRPLTLDLLERNAERVKAGGSINHDLHERLCVALSKLLSISPDAQTFGARYFDNAPPVFQRLFFTSEESSAVQYGPRRMKLRDLMGATLRFLQSDCAKFRMLWDWSPCMSLLLTSDVMVRWYTAHCLALVSHMTDNQKTIFLRKVLTSDEILHMKMKGLEETQQLEFEKALVLANQGYVTWCQEKANKFTRGQVVSEDLSQNVVAVCGVVLPRIVPRQPEQVGNLCDISINQKDLVLVDSTCRNLRRLALAVASQKPVLLEGPIGCGKTALVEFMAAVTGHAKTTEILKVQLGDQTDSKVLLGMYRCTDIPGKFIWQPGTLTQAVSSGQWILLEDIDHAPLDVISALLPLMENKKLMIPGREDCIDVAPGFQFFATRRSDYSDFGGSWHRPQNSHAVLLDKYWTKLQMGNMTREELKKVLISRYPRLSVVSDHLLEIFCQLTGERHSELDTNSPPMPDNSQQHNSDDKSTQLRAATLSIESFSGLCLPQALDCFTAMLSHPESRLRMAEIIGSKLNISREKAQHFCQMYQPGILLTELEASVGRVTLIRKQTEAVQENHTFAATRPSAVLLEQLAVCVAKGEPVLLVGETGTGKTSTVQQLARITGHRLRVVNMNQQSDTADLLGGYKPVDIKQILLPLREAFEDLFSQTYSRKQNLTFLGHVQTCFRGKRWQDLLKLMDHVCKSALTKELQEKSDGTALLQEQWEALASKLNQTQQQIRACETAMVFAFVEGTLAQAVKKGHWILLDEINLAAAETLECLSGLLEGNTRSLVLLDRGDTEPLVRHPDFRLFACMNPATDVGKRNLPLGLRNRFTELYVEELENEADLRILISDYLKCLNPHRSVISGIISFYLTVRKEASSRLVDGRGHRPHYSLRTLCRALKYVALNPCNNVQRSLYEGFCLSFLTQLDRSSHPVVQKLVCQHILMGNTKCLKQSIPAPSGRPCVEMEGYWVSQGEMEPGLDPSYILTPSVKLNLRDLARVVSAGTHPVLIQGETSVGKTSLIRWLAAATGNQCVRINNHEHTDVQEYIGCYSSDDRGKLVFKEGVLIDAMRKGYWIILDELNLAPTDVLEALNRLLDDNRELFMAETQEVISAHPRFMLFATQNPPGLYGGRKVLSRAFRNRFVELHFDELPSAELEIILHQRCSLPPSYCTKLVKVMQDLQSLRKGSSVFAGKQGFITLRDLFRWADRYRLEEQAEASRDWLQHLADDGYMLLAGRVRKPEEEVIILSILEKHFKRTVNPEYLFSQKQVASQFSDRLEKEFRHVVWTQDMRRLAVLLGRALRFGESVLLVGNTGCGKTTICQLFAALAGQKFFSVNCHLHMETSDFLGGLRPVRHTHQVNDGEDGRLFEWHDGPLVQAMKEGGVFLMDEISLADDSVLERLNSVLETEKSLVLAEKGSGDRGDVELIKAAANFRLVATMNPGGDFGKKELSPALRNRFTEIWCPQTNNRSDLVKIIQHNLRSGLSLDGGDVAELMLDFIEWLTQQDFGRRCILSVRDILSWVNFLNAVCERDEDSFMTMGAIEDEDEAEWDLRLDTVTAFIHAACLVYIDGIGSGTTASCADGVLLARRLCLSFLQQRLSKMTKLDQDVMDALRVYDSNLPREPQWGEDFFGIDPFYIALGIHLSRNLSNYAIAAGTTAVNAQRILRALKLQRPVLLEGSPGVGKTSLVAALAKASGNHLVRINLSEQTDVTDLFGTDLPVEGGKGGEFAWRDGPLLAALKAGHWVVLDELNLASQSVLEGLNACFDHRAEIYIPELAMSFQVQHDKTKIFGCQNPFTQGGGRKGLPKSFLNRFTQVFVDQLTSKDMEFIGDLIFPSIDKEIVIKMVEFSNREVCKDRHWGQRGSPWEFNLRDLFRWCQLMQADQAPGFFNPGQHVALVYADRMRTESDKAQVLSVFRKVFGEDFEPYCGPREFHITPFNLQVGYSVLHRSGGANVAPDTPLSITHQCLRPLESLMKCVEMGWMTILVGPTASGKTSLVRLLSLLTGHRLRIMAMNSAMDTTELLGGFEQVDIMRPWQQVLESVDYIVAMVIRRGLMSLDGGIQDTEFLLQTWGLFCHWLKQEGLQRTGGTINSEALNKLEVIILLLQKLNTKLKVFTDMSKLQMDFTLLKERLAQLEDGWTNGGFEWLDGMLVQALQSGDWLLMDNVNFCNASVLDRLNALLEPGGSLVINERGVIDGSTPKITPHPNFRLFLTMDPVHGELSRAMRNRGVEIYIPGEHEAVCWDTLDLKILLHTAGVTGDCVCDLLIEIHKAVKSAIWDSPASSVASLLHAATLLSCQLQRGVDLPSALQHACGEAYSFCQHNSANQKKAQQVIEQHLSILDTEEWGCGLLCAGVWPDSFPSALLSTEDSCFSTVIRDGQVLLFCLNTLSLQGKRSQPLSLSDLQRVLQNSGVHEGLVFSEAVGGLEDGNALRLIPTAVRLLTERASHGDWIMRSSWLSHLGKSHKYAPGLLQCKQTTLHTTTQTFRLQQRYEYRILVDMRWNKQYLDILANKCNFEDEERYTEFLELTNTQILLTGTVDIGHLPHPVLMHLQTFFELWGYFILQAVQTGQPYISDHIMFEILQLLQWLDRFWDVCSTLTPDSKGISVLSLHWQWVQKHLILRLPQLLLGDELQATSTAIQTVLSTPVSVATALKGIQKTLGKTLPFKLESVVKCASQLRLLSKALDVSDLKLDNNMIHSKQELVRLQGAGLGLDIKESLLEAWGLILLANNQLDPQKSGELELQKSFSEICVIFQPAEELPFVWCELLSEALSSLWTCSITSNPEHWLKWDPLHPETQADPKQHQGTDNLGPALLSKAVRSHCVLEVLSCSKTGGSWEPSGEAFLSLSNVRLGDWKGRIQQLQDLSAVLWDNMSIRALADFRGTDFRLQGAVLRRQLQSMADVLPPTLQEGYMESCESLVEDPDPLIAAQEIQTVFRDFLPPKLLPDGLVEACLTCLQQYVQSKVQGSNSLARSGVFWVNMGLLQIKVWTPQTIFDPAVKRAYKLNYAQQELALLQEEWKGRSLWSQLMTGAELEESSTTDGFQYLWIRMQQVKEQIAELSRKQACRPHEPQYGQLYQELQHYLCSIGQTSAIQDLLSQLLNTLEGSSASKSKSAVQAVLKEEAVWQNSQQRFCQRLLEDYPLYPDVVGPVRTGILQLRYGMRLVASQVAALLNPVPGLPRLVSCLLAFPFLSPSLPSYLVRADFLCSRVCMDTLRSLVKLLPQQDTACVMPQSCTLLLSALLYVQCHTLSTGEFSHEARSIFRHICQALVNEWDERERRRKEHEEMEASLYRSRSRLHGSGLTEDEQEERDFRRQFPQFNKDFADIVSEPSLEGAAGTSLEGLEDKTPEESFEMKAFSPATLNTVIQVHQRLCLGYAQSLWYKSTAPANHSKEHIKALLSSYQIASPVMSHFYHLIDSDLDQQLTGSELLLSAILQNTVQGSGGGEGLAITPDGPYDFYQHPNMSEASLCLPVLEQLSVAVKQRLEDWPGHPALEQLNVVMERIKAFNLASPVAKFLNGLEILLSKAQDWENNASRSVSLRKELEPVTQLIIQWRKLELSCWSRSLDNAMKRHTEKSTKHWFSVYQLLERYLEEQRTETCTGTKHLSLSSVSSTLQAFLEGSTLGEFHTRLNMLLTFHCHLLLVPPQSGQEPLSSLLWNLYKYYNQFSQGIQTKITQHRQTIEKDLKDFVKICKWNDVNFWSIKQSVEKTHRYVAGICFTVSFQVQVSSFSFIFTTDGEEEEGFKASSLQISLPVLSRKMKKMCIQLLKKNPVPELAEDLDCFTGEVISNLRDLQSLTINTSADKDKQKAEIKHILQQKQRALSDLFKMLTEIGLSYRKGLIWNRTAYAEKALYMQPLEMTTALSAVKTQENLLTAWDGCQKYFYQSWARNTALQTALQHAAKELGLGNVERCRGFSSHLFKLLLKQRRRLAKLIEQWVHLRRLTDNVQGIKAYLQSQSEEPGCTLPPQASLQDWVKRGQALAAQCNTLLQQLAWLLHCCPEDLQKEEVSSCKQHTLRCPSPLAAQRQPPGCLMRRGDAAWCQLHQRVTTMLEQTQSLKVELDCAAQPISDGVLHTWNYFTECCSAFNRLGAIGAQMPIVEQIFTSDVCVGTPDNQPAVIQSLQYVRGQVEATVTEFTTWRIHVLSLGHDDTGQNHQQTFCTEFSAELEVNINTLLCSVQTLVKKRERVQQREQHGDTKRGQKPGHLTRLLEEELEAEVEALRVGDVSTGLERLLCHLKTQRDSSQACRMLVRLEPLLGIYSDLVFYYLAVSLGAHRSTGKLLSVLASIFTELAQKGFCLPQELMAGDGEGAEQFHDYEGGGIGEGKGTKDVSDKIENEDQLEDTFKEGEEKTEQHEKEDIKSEDNAVEMSEDFDGQMCDADEKEPGDDEESDKEDDEELDKKMGDLGEGQTDTLDEKMWGDDDDDDEGEEEGSDKEEESGQGMDQNRICMDGQVCHALCFCYLSQREFDENEVDPYQGQQDKRPEPEAMDLPEELDLDQGDKDGEDNDDGDEGEGEGEACCLNYSFTNTVEKHACFIISDVLCDPSTPNFSWVWFLYTCIKYVCHDFCIYIYAIMVLQEHGSGAADASQSEGHQSKLTATMASHRQTQSQTQSLKRKPGQADSERSIGDYNKPVNKRLRTVERSKESLENNRQSDTQQVSDLYEHIKHGDQNYDTQTYDVASAEQESTAGPRGQDEDDKEEDLSMETEDQEVDLQAAEVQELKPEQLDSSKASQTDPGEMEVQRQGEEQEDERWKEKQQAEEEERASRSTDSTIHVVPALLLDSKAQRRDPEETRREMELQLEAWHKLAPGTQEEETVAASMWQQYQTLTSALSQQLCEQLRLILEPTQAAKLKGDYRTGKRLNMRKVIPYIASQFRKDKIWLRRTKPSKREYQICLAVDDSSSMVDNHSKQLAFESLAVIINALTLLEVGQVSVCSFGEQVQLLHPFQHQFNDESGARILRLCQFQQKKTRIAQFLETSVKMFLAARQQIPGSMNSETAQLLVIVSDGRGLFLEGKERVMAAVRAARSAGIFIIFMVLDNPNSRDSILDIKVPIFKGPGELPEIHSYMDEFPFPFYVILRDINALPATLSDALRQWFELVTVAEQ</sequence>
<feature type="domain" description="VWFA" evidence="11">
    <location>
        <begin position="4933"/>
        <end position="5133"/>
    </location>
</feature>
<feature type="region of interest" description="Disordered" evidence="10">
    <location>
        <begin position="4719"/>
        <end position="4834"/>
    </location>
</feature>
<dbReference type="SUPFAM" id="SSF52540">
    <property type="entry name" value="P-loop containing nucleoside triphosphate hydrolases"/>
    <property type="match status" value="6"/>
</dbReference>
<proteinExistence type="inferred from homology"/>
<dbReference type="Proteomes" id="UP000265100">
    <property type="component" value="Chromosome 15"/>
</dbReference>
<dbReference type="CDD" id="cd01460">
    <property type="entry name" value="vWA_midasin"/>
    <property type="match status" value="1"/>
</dbReference>
<evidence type="ECO:0000256" key="3">
    <source>
        <dbReference type="ARBA" id="ARBA00007188"/>
    </source>
</evidence>
<dbReference type="Ensembl" id="ENSACLT00000093057.1">
    <property type="protein sequence ID" value="ENSACLP00000063193.1"/>
    <property type="gene ID" value="ENSACLG00000020102.2"/>
</dbReference>
<evidence type="ECO:0000256" key="4">
    <source>
        <dbReference type="ARBA" id="ARBA00017143"/>
    </source>
</evidence>
<dbReference type="InterPro" id="IPR040848">
    <property type="entry name" value="AAA_lid_7"/>
</dbReference>
<dbReference type="PANTHER" id="PTHR48103">
    <property type="entry name" value="MIDASIN-RELATED"/>
    <property type="match status" value="1"/>
</dbReference>
<organism evidence="12 13">
    <name type="scientific">Astatotilapia calliptera</name>
    <name type="common">Eastern happy</name>
    <name type="synonym">Chromis callipterus</name>
    <dbReference type="NCBI Taxonomy" id="8154"/>
    <lineage>
        <taxon>Eukaryota</taxon>
        <taxon>Metazoa</taxon>
        <taxon>Chordata</taxon>
        <taxon>Craniata</taxon>
        <taxon>Vertebrata</taxon>
        <taxon>Euteleostomi</taxon>
        <taxon>Actinopterygii</taxon>
        <taxon>Neopterygii</taxon>
        <taxon>Teleostei</taxon>
        <taxon>Neoteleostei</taxon>
        <taxon>Acanthomorphata</taxon>
        <taxon>Ovalentaria</taxon>
        <taxon>Cichlomorphae</taxon>
        <taxon>Cichliformes</taxon>
        <taxon>Cichlidae</taxon>
        <taxon>African cichlids</taxon>
        <taxon>Pseudocrenilabrinae</taxon>
        <taxon>Haplochromini</taxon>
        <taxon>Astatotilapia</taxon>
    </lineage>
</organism>
<protein>
    <recommendedName>
        <fullName evidence="4 9">Midasin</fullName>
    </recommendedName>
</protein>
<dbReference type="PIRSF" id="PIRSF010340">
    <property type="entry name" value="Midasin"/>
    <property type="match status" value="1"/>
</dbReference>
<dbReference type="Pfam" id="PF17865">
    <property type="entry name" value="AAA_lid_5"/>
    <property type="match status" value="1"/>
</dbReference>
<dbReference type="GO" id="GO:0005654">
    <property type="term" value="C:nucleoplasm"/>
    <property type="evidence" value="ECO:0007669"/>
    <property type="project" value="UniProtKB-SubCell"/>
</dbReference>
<dbReference type="InterPro" id="IPR036465">
    <property type="entry name" value="vWFA_dom_sf"/>
</dbReference>
<dbReference type="InterPro" id="IPR003593">
    <property type="entry name" value="AAA+_ATPase"/>
</dbReference>
<accession>A0AAX7U0L6</accession>
<dbReference type="FunFam" id="3.40.50.300:FF:000956">
    <property type="entry name" value="Midasin"/>
    <property type="match status" value="1"/>
</dbReference>
<evidence type="ECO:0000256" key="1">
    <source>
        <dbReference type="ARBA" id="ARBA00004604"/>
    </source>
</evidence>
<evidence type="ECO:0000256" key="9">
    <source>
        <dbReference type="PIRNR" id="PIRNR010340"/>
    </source>
</evidence>
<feature type="region of interest" description="Disordered" evidence="10">
    <location>
        <begin position="4226"/>
        <end position="4245"/>
    </location>
</feature>
<evidence type="ECO:0000256" key="8">
    <source>
        <dbReference type="ARBA" id="ARBA00023242"/>
    </source>
</evidence>
<reference evidence="12" key="2">
    <citation type="submission" date="2025-08" db="UniProtKB">
        <authorList>
            <consortium name="Ensembl"/>
        </authorList>
    </citation>
    <scope>IDENTIFICATION</scope>
</reference>
<evidence type="ECO:0000313" key="13">
    <source>
        <dbReference type="Proteomes" id="UP000265100"/>
    </source>
</evidence>
<evidence type="ECO:0000313" key="12">
    <source>
        <dbReference type="Ensembl" id="ENSACLP00000063193.1"/>
    </source>
</evidence>
<dbReference type="FunFam" id="3.40.50.300:FF:000582">
    <property type="entry name" value="Midasin"/>
    <property type="match status" value="1"/>
</dbReference>
<dbReference type="Pfam" id="PF07728">
    <property type="entry name" value="AAA_5"/>
    <property type="match status" value="7"/>
</dbReference>
<feature type="compositionally biased region" description="Polar residues" evidence="10">
    <location>
        <begin position="4626"/>
        <end position="4652"/>
    </location>
</feature>
<dbReference type="InterPro" id="IPR027417">
    <property type="entry name" value="P-loop_NTPase"/>
</dbReference>
<dbReference type="PANTHER" id="PTHR48103:SF2">
    <property type="entry name" value="MIDASIN"/>
    <property type="match status" value="1"/>
</dbReference>
<feature type="compositionally biased region" description="Basic and acidic residues" evidence="10">
    <location>
        <begin position="4824"/>
        <end position="4834"/>
    </location>
</feature>
<dbReference type="InterPro" id="IPR002035">
    <property type="entry name" value="VWF_A"/>
</dbReference>
<dbReference type="Gene3D" id="3.40.50.410">
    <property type="entry name" value="von Willebrand factor, type A domain"/>
    <property type="match status" value="1"/>
</dbReference>
<dbReference type="FunFam" id="3.40.50.300:FF:000764">
    <property type="entry name" value="Midasin"/>
    <property type="match status" value="1"/>
</dbReference>
<reference evidence="12" key="3">
    <citation type="submission" date="2025-09" db="UniProtKB">
        <authorList>
            <consortium name="Ensembl"/>
        </authorList>
    </citation>
    <scope>IDENTIFICATION</scope>
</reference>
<dbReference type="InterPro" id="IPR041190">
    <property type="entry name" value="Midasin_AAA_lid_5"/>
</dbReference>
<dbReference type="InterPro" id="IPR011704">
    <property type="entry name" value="ATPase_dyneun-rel_AAA"/>
</dbReference>
<dbReference type="CDD" id="cd00009">
    <property type="entry name" value="AAA"/>
    <property type="match status" value="3"/>
</dbReference>
<dbReference type="GO" id="GO:0016887">
    <property type="term" value="F:ATP hydrolysis activity"/>
    <property type="evidence" value="ECO:0007669"/>
    <property type="project" value="InterPro"/>
</dbReference>
<gene>
    <name evidence="12" type="primary">MDN1</name>
</gene>
<feature type="compositionally biased region" description="Basic and acidic residues" evidence="10">
    <location>
        <begin position="4365"/>
        <end position="4403"/>
    </location>
</feature>
<feature type="region of interest" description="Disordered" evidence="10">
    <location>
        <begin position="4350"/>
        <end position="4483"/>
    </location>
</feature>
<keyword evidence="6 9" id="KW-0067">ATP-binding</keyword>
<dbReference type="InterPro" id="IPR012099">
    <property type="entry name" value="Midasin"/>
</dbReference>
<dbReference type="GO" id="GO:0005524">
    <property type="term" value="F:ATP binding"/>
    <property type="evidence" value="ECO:0007669"/>
    <property type="project" value="UniProtKB-KW"/>
</dbReference>
<keyword evidence="5 9" id="KW-0547">Nucleotide-binding</keyword>
<evidence type="ECO:0000256" key="2">
    <source>
        <dbReference type="ARBA" id="ARBA00004642"/>
    </source>
</evidence>